<dbReference type="Gene3D" id="3.30.2010.10">
    <property type="entry name" value="Metalloproteases ('zincins'), catalytic domain"/>
    <property type="match status" value="1"/>
</dbReference>
<dbReference type="Pfam" id="PF01435">
    <property type="entry name" value="Peptidase_M48"/>
    <property type="match status" value="1"/>
</dbReference>
<dbReference type="PANTHER" id="PTHR34978:SF3">
    <property type="entry name" value="SLR0241 PROTEIN"/>
    <property type="match status" value="1"/>
</dbReference>
<comment type="similarity">
    <text evidence="6">Belongs to the peptidase M48 family.</text>
</comment>
<accession>A0A7W9ULI1</accession>
<protein>
    <submittedName>
        <fullName evidence="10">Zn-dependent protease with chaperone function</fullName>
    </submittedName>
</protein>
<dbReference type="AlphaFoldDB" id="A0A7W9ULI1"/>
<feature type="domain" description="Peptidase M48" evidence="9">
    <location>
        <begin position="128"/>
        <end position="209"/>
    </location>
</feature>
<evidence type="ECO:0000256" key="7">
    <source>
        <dbReference type="SAM" id="MobiDB-lite"/>
    </source>
</evidence>
<keyword evidence="5 6" id="KW-0482">Metalloprotease</keyword>
<dbReference type="PANTHER" id="PTHR34978">
    <property type="entry name" value="POSSIBLE SENSOR-TRANSDUCER PROTEIN BLAR"/>
    <property type="match status" value="1"/>
</dbReference>
<dbReference type="InterPro" id="IPR001915">
    <property type="entry name" value="Peptidase_M48"/>
</dbReference>
<keyword evidence="2" id="KW-0479">Metal-binding</keyword>
<keyword evidence="3 6" id="KW-0378">Hydrolase</keyword>
<feature type="transmembrane region" description="Helical" evidence="8">
    <location>
        <begin position="91"/>
        <end position="112"/>
    </location>
</feature>
<evidence type="ECO:0000313" key="10">
    <source>
        <dbReference type="EMBL" id="MBB5917387.1"/>
    </source>
</evidence>
<keyword evidence="11" id="KW-1185">Reference proteome</keyword>
<dbReference type="GO" id="GO:0006508">
    <property type="term" value="P:proteolysis"/>
    <property type="evidence" value="ECO:0007669"/>
    <property type="project" value="UniProtKB-KW"/>
</dbReference>
<organism evidence="10 11">
    <name type="scientific">Nocardia transvalensis</name>
    <dbReference type="NCBI Taxonomy" id="37333"/>
    <lineage>
        <taxon>Bacteria</taxon>
        <taxon>Bacillati</taxon>
        <taxon>Actinomycetota</taxon>
        <taxon>Actinomycetes</taxon>
        <taxon>Mycobacteriales</taxon>
        <taxon>Nocardiaceae</taxon>
        <taxon>Nocardia</taxon>
    </lineage>
</organism>
<name>A0A7W9ULI1_9NOCA</name>
<evidence type="ECO:0000256" key="8">
    <source>
        <dbReference type="SAM" id="Phobius"/>
    </source>
</evidence>
<keyword evidence="8" id="KW-1133">Transmembrane helix</keyword>
<keyword evidence="8" id="KW-0812">Transmembrane</keyword>
<dbReference type="CDD" id="cd07326">
    <property type="entry name" value="M56_BlaR1_MecR1_like"/>
    <property type="match status" value="1"/>
</dbReference>
<dbReference type="GO" id="GO:0004222">
    <property type="term" value="F:metalloendopeptidase activity"/>
    <property type="evidence" value="ECO:0007669"/>
    <property type="project" value="InterPro"/>
</dbReference>
<evidence type="ECO:0000256" key="3">
    <source>
        <dbReference type="ARBA" id="ARBA00022801"/>
    </source>
</evidence>
<keyword evidence="4 6" id="KW-0862">Zinc</keyword>
<evidence type="ECO:0000313" key="11">
    <source>
        <dbReference type="Proteomes" id="UP000540412"/>
    </source>
</evidence>
<evidence type="ECO:0000256" key="5">
    <source>
        <dbReference type="ARBA" id="ARBA00023049"/>
    </source>
</evidence>
<feature type="region of interest" description="Disordered" evidence="7">
    <location>
        <begin position="325"/>
        <end position="344"/>
    </location>
</feature>
<dbReference type="RefSeq" id="WP_051162312.1">
    <property type="nucleotide sequence ID" value="NZ_JACHIT010000002.1"/>
</dbReference>
<evidence type="ECO:0000256" key="6">
    <source>
        <dbReference type="RuleBase" id="RU003983"/>
    </source>
</evidence>
<dbReference type="EMBL" id="JACHIT010000002">
    <property type="protein sequence ID" value="MBB5917387.1"/>
    <property type="molecule type" value="Genomic_DNA"/>
</dbReference>
<feature type="transmembrane region" description="Helical" evidence="8">
    <location>
        <begin position="39"/>
        <end position="63"/>
    </location>
</feature>
<keyword evidence="1 6" id="KW-0645">Protease</keyword>
<proteinExistence type="inferred from homology"/>
<evidence type="ECO:0000259" key="9">
    <source>
        <dbReference type="Pfam" id="PF01435"/>
    </source>
</evidence>
<sequence length="344" mass="35335">MSIAICLLVYGFTVAVLAPPLLRRLATSRAGPRTVLGAWVAVLGSVTAAWVFAPVILVADVLIHLAHPERASLVGACLEQLRDVVTGRYGYLAEAGLLVLATSAALASAVAVTRLGRILVRARSTTHEHARMVRIAGRHSPELDAVVLAVGAPAAYSVAGKHGTVVVTEGVIAALRTDQLAAVLAHERAHLDGRHHLLLAATRGLTSVFPRVRLFATGAAEVALLLETIADDAAARLHGPDAVLRALVTLSELTAGTTGGLGATGLGLPARADRLAAGARTAPKSRIRVRPTTTAMTIGPAAATLIAAVGIATCASEQVLPAQPLRPSAGARTSQSHPVPTLPR</sequence>
<comment type="cofactor">
    <cofactor evidence="6">
        <name>Zn(2+)</name>
        <dbReference type="ChEBI" id="CHEBI:29105"/>
    </cofactor>
    <text evidence="6">Binds 1 zinc ion per subunit.</text>
</comment>
<dbReference type="Proteomes" id="UP000540412">
    <property type="component" value="Unassembled WGS sequence"/>
</dbReference>
<reference evidence="10 11" key="1">
    <citation type="submission" date="2020-08" db="EMBL/GenBank/DDBJ databases">
        <title>Sequencing the genomes of 1000 actinobacteria strains.</title>
        <authorList>
            <person name="Klenk H.-P."/>
        </authorList>
    </citation>
    <scope>NUCLEOTIDE SEQUENCE [LARGE SCALE GENOMIC DNA]</scope>
    <source>
        <strain evidence="10 11">DSM 43582</strain>
    </source>
</reference>
<comment type="caution">
    <text evidence="10">The sequence shown here is derived from an EMBL/GenBank/DDBJ whole genome shotgun (WGS) entry which is preliminary data.</text>
</comment>
<keyword evidence="8" id="KW-0472">Membrane</keyword>
<gene>
    <name evidence="10" type="ORF">BJY24_006299</name>
</gene>
<dbReference type="GO" id="GO:0046872">
    <property type="term" value="F:metal ion binding"/>
    <property type="evidence" value="ECO:0007669"/>
    <property type="project" value="UniProtKB-KW"/>
</dbReference>
<evidence type="ECO:0000256" key="1">
    <source>
        <dbReference type="ARBA" id="ARBA00022670"/>
    </source>
</evidence>
<dbReference type="InterPro" id="IPR052173">
    <property type="entry name" value="Beta-lactam_resp_regulator"/>
</dbReference>
<evidence type="ECO:0000256" key="2">
    <source>
        <dbReference type="ARBA" id="ARBA00022723"/>
    </source>
</evidence>
<evidence type="ECO:0000256" key="4">
    <source>
        <dbReference type="ARBA" id="ARBA00022833"/>
    </source>
</evidence>